<evidence type="ECO:0000259" key="5">
    <source>
        <dbReference type="PROSITE" id="PS50931"/>
    </source>
</evidence>
<gene>
    <name evidence="6" type="ORF">SAMN05443665_100586</name>
</gene>
<dbReference type="PANTHER" id="PTHR30346:SF29">
    <property type="entry name" value="LYSR SUBSTRATE-BINDING"/>
    <property type="match status" value="1"/>
</dbReference>
<dbReference type="GO" id="GO:0032993">
    <property type="term" value="C:protein-DNA complex"/>
    <property type="evidence" value="ECO:0007669"/>
    <property type="project" value="TreeGrafter"/>
</dbReference>
<keyword evidence="2" id="KW-0805">Transcription regulation</keyword>
<evidence type="ECO:0000313" key="6">
    <source>
        <dbReference type="EMBL" id="SNS50164.1"/>
    </source>
</evidence>
<dbReference type="InterPro" id="IPR036390">
    <property type="entry name" value="WH_DNA-bd_sf"/>
</dbReference>
<dbReference type="Gene3D" id="1.10.10.10">
    <property type="entry name" value="Winged helix-like DNA-binding domain superfamily/Winged helix DNA-binding domain"/>
    <property type="match status" value="1"/>
</dbReference>
<feature type="domain" description="HTH lysR-type" evidence="5">
    <location>
        <begin position="2"/>
        <end position="59"/>
    </location>
</feature>
<dbReference type="RefSeq" id="WP_089325173.1">
    <property type="nucleotide sequence ID" value="NZ_FZOR01000005.1"/>
</dbReference>
<dbReference type="Pfam" id="PF00126">
    <property type="entry name" value="HTH_1"/>
    <property type="match status" value="1"/>
</dbReference>
<name>A0A239F245_9ACTN</name>
<dbReference type="GO" id="GO:0003677">
    <property type="term" value="F:DNA binding"/>
    <property type="evidence" value="ECO:0007669"/>
    <property type="project" value="UniProtKB-KW"/>
</dbReference>
<organism evidence="6 7">
    <name type="scientific">Actinomadura meyerae</name>
    <dbReference type="NCBI Taxonomy" id="240840"/>
    <lineage>
        <taxon>Bacteria</taxon>
        <taxon>Bacillati</taxon>
        <taxon>Actinomycetota</taxon>
        <taxon>Actinomycetes</taxon>
        <taxon>Streptosporangiales</taxon>
        <taxon>Thermomonosporaceae</taxon>
        <taxon>Actinomadura</taxon>
    </lineage>
</organism>
<evidence type="ECO:0000256" key="4">
    <source>
        <dbReference type="ARBA" id="ARBA00023163"/>
    </source>
</evidence>
<proteinExistence type="inferred from homology"/>
<evidence type="ECO:0000256" key="2">
    <source>
        <dbReference type="ARBA" id="ARBA00023015"/>
    </source>
</evidence>
<dbReference type="OrthoDB" id="4131546at2"/>
<dbReference type="Gene3D" id="3.40.190.10">
    <property type="entry name" value="Periplasmic binding protein-like II"/>
    <property type="match status" value="2"/>
</dbReference>
<accession>A0A239F245</accession>
<dbReference type="InterPro" id="IPR005119">
    <property type="entry name" value="LysR_subst-bd"/>
</dbReference>
<evidence type="ECO:0000256" key="3">
    <source>
        <dbReference type="ARBA" id="ARBA00023125"/>
    </source>
</evidence>
<dbReference type="GO" id="GO:0003700">
    <property type="term" value="F:DNA-binding transcription factor activity"/>
    <property type="evidence" value="ECO:0007669"/>
    <property type="project" value="InterPro"/>
</dbReference>
<keyword evidence="3 6" id="KW-0238">DNA-binding</keyword>
<evidence type="ECO:0000256" key="1">
    <source>
        <dbReference type="ARBA" id="ARBA00009437"/>
    </source>
</evidence>
<comment type="similarity">
    <text evidence="1">Belongs to the LysR transcriptional regulatory family.</text>
</comment>
<dbReference type="AlphaFoldDB" id="A0A239F245"/>
<sequence length="305" mass="32829">MLDVKRLILLRDLAEYGTVSAVADVHQVTPSAVSQQLRALETETGAVLLHREGRTVRLTATGAALVRQSERVLAELERAHGIVRATDGEVAGELVIGCFTSALAPVAAPLVSALVERHPRLRPRIVQAEPEDALPMLRRRDLDLVLHYRYRHLGAGLPGGLAARTLFEDPLMLAVPERLRAAAGEQGVAALRRERWVTTPPPSACRDVMLHACHSAGYAPQLEHDYTDLRSALALVATGLAVTILPGLLCDDPPDGVAILPIPEKGRTVEAVARSGAEEHPAIVAALDILTAYRHPTCDGTRPLR</sequence>
<dbReference type="Pfam" id="PF03466">
    <property type="entry name" value="LysR_substrate"/>
    <property type="match status" value="1"/>
</dbReference>
<dbReference type="PROSITE" id="PS50931">
    <property type="entry name" value="HTH_LYSR"/>
    <property type="match status" value="1"/>
</dbReference>
<dbReference type="InterPro" id="IPR036388">
    <property type="entry name" value="WH-like_DNA-bd_sf"/>
</dbReference>
<protein>
    <submittedName>
        <fullName evidence="6">DNA-binding transcriptional regulator, LysR family</fullName>
    </submittedName>
</protein>
<keyword evidence="7" id="KW-1185">Reference proteome</keyword>
<keyword evidence="4" id="KW-0804">Transcription</keyword>
<dbReference type="InterPro" id="IPR000847">
    <property type="entry name" value="LysR_HTH_N"/>
</dbReference>
<dbReference type="SUPFAM" id="SSF46785">
    <property type="entry name" value="Winged helix' DNA-binding domain"/>
    <property type="match status" value="1"/>
</dbReference>
<reference evidence="6 7" key="1">
    <citation type="submission" date="2017-06" db="EMBL/GenBank/DDBJ databases">
        <authorList>
            <person name="Kim H.J."/>
            <person name="Triplett B.A."/>
        </authorList>
    </citation>
    <scope>NUCLEOTIDE SEQUENCE [LARGE SCALE GENOMIC DNA]</scope>
    <source>
        <strain evidence="6 7">DSM 44715</strain>
    </source>
</reference>
<evidence type="ECO:0000313" key="7">
    <source>
        <dbReference type="Proteomes" id="UP000198318"/>
    </source>
</evidence>
<dbReference type="Proteomes" id="UP000198318">
    <property type="component" value="Unassembled WGS sequence"/>
</dbReference>
<dbReference type="SUPFAM" id="SSF53850">
    <property type="entry name" value="Periplasmic binding protein-like II"/>
    <property type="match status" value="1"/>
</dbReference>
<dbReference type="EMBL" id="FZOR01000005">
    <property type="protein sequence ID" value="SNS50164.1"/>
    <property type="molecule type" value="Genomic_DNA"/>
</dbReference>
<dbReference type="PANTHER" id="PTHR30346">
    <property type="entry name" value="TRANSCRIPTIONAL DUAL REGULATOR HCAR-RELATED"/>
    <property type="match status" value="1"/>
</dbReference>